<dbReference type="SMART" id="SM00349">
    <property type="entry name" value="KRAB"/>
    <property type="match status" value="1"/>
</dbReference>
<dbReference type="InterPro" id="IPR050169">
    <property type="entry name" value="Krueppel_C2H2_ZnF"/>
</dbReference>
<reference evidence="2" key="2">
    <citation type="submission" date="2025-09" db="UniProtKB">
        <authorList>
            <consortium name="Ensembl"/>
        </authorList>
    </citation>
    <scope>IDENTIFICATION</scope>
</reference>
<dbReference type="OMA" id="PWTSQTG"/>
<evidence type="ECO:0000259" key="1">
    <source>
        <dbReference type="PROSITE" id="PS50805"/>
    </source>
</evidence>
<sequence>MSLSGPVTFDDVAVFFTESQGALLDPAQRALYKDVMMENYKNVASLGYIFAKPDLIFRLEQGEEPWVGAFLICAGTALGSSLTL</sequence>
<protein>
    <recommendedName>
        <fullName evidence="1">KRAB domain-containing protein</fullName>
    </recommendedName>
</protein>
<dbReference type="SUPFAM" id="SSF109640">
    <property type="entry name" value="KRAB domain (Kruppel-associated box)"/>
    <property type="match status" value="1"/>
</dbReference>
<dbReference type="AlphaFoldDB" id="A0A8D0CG81"/>
<keyword evidence="3" id="KW-1185">Reference proteome</keyword>
<dbReference type="Gene3D" id="6.10.140.140">
    <property type="match status" value="1"/>
</dbReference>
<dbReference type="PANTHER" id="PTHR23232">
    <property type="entry name" value="KRAB DOMAIN C2H2 ZINC FINGER"/>
    <property type="match status" value="1"/>
</dbReference>
<proteinExistence type="predicted"/>
<evidence type="ECO:0000313" key="2">
    <source>
        <dbReference type="Ensembl" id="ENSSMRP00000020740.1"/>
    </source>
</evidence>
<dbReference type="PROSITE" id="PS50805">
    <property type="entry name" value="KRAB"/>
    <property type="match status" value="1"/>
</dbReference>
<dbReference type="CDD" id="cd07765">
    <property type="entry name" value="KRAB_A-box"/>
    <property type="match status" value="1"/>
</dbReference>
<dbReference type="InterPro" id="IPR001909">
    <property type="entry name" value="KRAB"/>
</dbReference>
<dbReference type="Proteomes" id="UP000694421">
    <property type="component" value="Unplaced"/>
</dbReference>
<evidence type="ECO:0000313" key="3">
    <source>
        <dbReference type="Proteomes" id="UP000694421"/>
    </source>
</evidence>
<dbReference type="PANTHER" id="PTHR23232:SF156">
    <property type="entry name" value="KRAB DOMAIN-CONTAINING PROTEIN"/>
    <property type="match status" value="1"/>
</dbReference>
<dbReference type="Pfam" id="PF01352">
    <property type="entry name" value="KRAB"/>
    <property type="match status" value="1"/>
</dbReference>
<organism evidence="2 3">
    <name type="scientific">Salvator merianae</name>
    <name type="common">Argentine black and white tegu</name>
    <name type="synonym">Tupinambis merianae</name>
    <dbReference type="NCBI Taxonomy" id="96440"/>
    <lineage>
        <taxon>Eukaryota</taxon>
        <taxon>Metazoa</taxon>
        <taxon>Chordata</taxon>
        <taxon>Craniata</taxon>
        <taxon>Vertebrata</taxon>
        <taxon>Euteleostomi</taxon>
        <taxon>Lepidosauria</taxon>
        <taxon>Squamata</taxon>
        <taxon>Bifurcata</taxon>
        <taxon>Unidentata</taxon>
        <taxon>Episquamata</taxon>
        <taxon>Laterata</taxon>
        <taxon>Teiioidea</taxon>
        <taxon>Teiidae</taxon>
        <taxon>Salvator</taxon>
    </lineage>
</organism>
<name>A0A8D0CG81_SALMN</name>
<dbReference type="InterPro" id="IPR036051">
    <property type="entry name" value="KRAB_dom_sf"/>
</dbReference>
<dbReference type="GeneTree" id="ENSGT01150000286941"/>
<feature type="domain" description="KRAB" evidence="1">
    <location>
        <begin position="7"/>
        <end position="78"/>
    </location>
</feature>
<accession>A0A8D0CG81</accession>
<dbReference type="Ensembl" id="ENSSMRT00000024301.1">
    <property type="protein sequence ID" value="ENSSMRP00000020740.1"/>
    <property type="gene ID" value="ENSSMRG00000016132.1"/>
</dbReference>
<reference evidence="2" key="1">
    <citation type="submission" date="2025-08" db="UniProtKB">
        <authorList>
            <consortium name="Ensembl"/>
        </authorList>
    </citation>
    <scope>IDENTIFICATION</scope>
</reference>
<dbReference type="GO" id="GO:0006355">
    <property type="term" value="P:regulation of DNA-templated transcription"/>
    <property type="evidence" value="ECO:0007669"/>
    <property type="project" value="InterPro"/>
</dbReference>